<dbReference type="PANTHER" id="PTHR13117">
    <property type="entry name" value="ENDOPLASMIC RETICULUM MULTISPAN TRANSMEMBRANE PROTEIN-RELATED"/>
    <property type="match status" value="1"/>
</dbReference>
<comment type="caution">
    <text evidence="12">The sequence shown here is derived from an EMBL/GenBank/DDBJ whole genome shotgun (WGS) entry which is preliminary data.</text>
</comment>
<keyword evidence="4 10" id="KW-0812">Transmembrane</keyword>
<evidence type="ECO:0000256" key="9">
    <source>
        <dbReference type="ARBA" id="ARBA00045912"/>
    </source>
</evidence>
<dbReference type="GO" id="GO:0005789">
    <property type="term" value="C:endoplasmic reticulum membrane"/>
    <property type="evidence" value="ECO:0007669"/>
    <property type="project" value="UniProtKB-SubCell"/>
</dbReference>
<evidence type="ECO:0000256" key="1">
    <source>
        <dbReference type="ARBA" id="ARBA00004477"/>
    </source>
</evidence>
<keyword evidence="5 10" id="KW-0256">Endoplasmic reticulum</keyword>
<dbReference type="GO" id="GO:0006488">
    <property type="term" value="P:dolichol-linked oligosaccharide biosynthetic process"/>
    <property type="evidence" value="ECO:0007669"/>
    <property type="project" value="InterPro"/>
</dbReference>
<feature type="transmembrane region" description="Helical" evidence="10">
    <location>
        <begin position="351"/>
        <end position="370"/>
    </location>
</feature>
<feature type="region of interest" description="Disordered" evidence="11">
    <location>
        <begin position="318"/>
        <end position="337"/>
    </location>
</feature>
<feature type="transmembrane region" description="Helical" evidence="10">
    <location>
        <begin position="105"/>
        <end position="125"/>
    </location>
</feature>
<comment type="subcellular location">
    <subcellularLocation>
        <location evidence="1 10">Endoplasmic reticulum membrane</location>
        <topology evidence="1 10">Multi-pass membrane protein</topology>
    </subcellularLocation>
</comment>
<reference evidence="12" key="1">
    <citation type="submission" date="2021-03" db="EMBL/GenBank/DDBJ databases">
        <authorList>
            <person name="Tagirdzhanova G."/>
        </authorList>
    </citation>
    <scope>NUCLEOTIDE SEQUENCE</scope>
</reference>
<keyword evidence="13" id="KW-1185">Reference proteome</keyword>
<feature type="transmembrane region" description="Helical" evidence="10">
    <location>
        <begin position="390"/>
        <end position="413"/>
    </location>
</feature>
<feature type="compositionally biased region" description="Low complexity" evidence="11">
    <location>
        <begin position="318"/>
        <end position="330"/>
    </location>
</feature>
<dbReference type="GO" id="GO:0034203">
    <property type="term" value="P:glycolipid translocation"/>
    <property type="evidence" value="ECO:0007669"/>
    <property type="project" value="TreeGrafter"/>
</dbReference>
<dbReference type="InterPro" id="IPR007594">
    <property type="entry name" value="RFT1"/>
</dbReference>
<evidence type="ECO:0000256" key="10">
    <source>
        <dbReference type="RuleBase" id="RU365067"/>
    </source>
</evidence>
<comment type="function">
    <text evidence="9 10">Intramembrane glycolipid transporter that operates in the biosynthetic pathway of dolichol-linked oligosaccharides, the glycan precursors employed in protein asparagine (N)-glycosylation. The sequential addition of sugars to dolichol pyrophosphate produces dolichol-linked oligosaccharides containing fourteen sugars, including two GlcNAcs, nine mannoses and three glucoses. Once assembled, the oligosaccharide is transferred from the lipid to nascent proteins by oligosaccharyltransferases. The assembly of dolichol-linked oligosaccharides begins on the cytosolic side of the endoplasmic reticulum membrane and finishes in its lumen. RFT1 could mediate the translocation of the cytosolically oriented intermediate DolPP-GlcNAc2Man5, produced by ALG11, into the ER lumen where dolichol-linked oligosaccharides assembly continues. However, the intramembrane lipid transporter activity could not be confirmed in vitro.</text>
</comment>
<evidence type="ECO:0000256" key="3">
    <source>
        <dbReference type="ARBA" id="ARBA00010288"/>
    </source>
</evidence>
<dbReference type="AlphaFoldDB" id="A0A8H3EQ80"/>
<dbReference type="OrthoDB" id="9979195at2759"/>
<dbReference type="PANTHER" id="PTHR13117:SF5">
    <property type="entry name" value="PROTEIN RFT1 HOMOLOG"/>
    <property type="match status" value="1"/>
</dbReference>
<comment type="similarity">
    <text evidence="3 10">Belongs to the RFT1 family.</text>
</comment>
<evidence type="ECO:0000313" key="12">
    <source>
        <dbReference type="EMBL" id="CAF9910107.1"/>
    </source>
</evidence>
<dbReference type="EMBL" id="CAJPDQ010000005">
    <property type="protein sequence ID" value="CAF9910107.1"/>
    <property type="molecule type" value="Genomic_DNA"/>
</dbReference>
<accession>A0A8H3EQ80</accession>
<name>A0A8H3EQ80_9LECA</name>
<feature type="transmembrane region" description="Helical" evidence="10">
    <location>
        <begin position="199"/>
        <end position="223"/>
    </location>
</feature>
<evidence type="ECO:0000313" key="13">
    <source>
        <dbReference type="Proteomes" id="UP000664169"/>
    </source>
</evidence>
<comment type="caution">
    <text evidence="10">Lacks conserved residue(s) required for the propagation of feature annotation.</text>
</comment>
<evidence type="ECO:0000256" key="8">
    <source>
        <dbReference type="ARBA" id="ARBA00044793"/>
    </source>
</evidence>
<organism evidence="12 13">
    <name type="scientific">Gomphillus americanus</name>
    <dbReference type="NCBI Taxonomy" id="1940652"/>
    <lineage>
        <taxon>Eukaryota</taxon>
        <taxon>Fungi</taxon>
        <taxon>Dikarya</taxon>
        <taxon>Ascomycota</taxon>
        <taxon>Pezizomycotina</taxon>
        <taxon>Lecanoromycetes</taxon>
        <taxon>OSLEUM clade</taxon>
        <taxon>Ostropomycetidae</taxon>
        <taxon>Ostropales</taxon>
        <taxon>Graphidaceae</taxon>
        <taxon>Gomphilloideae</taxon>
        <taxon>Gomphillus</taxon>
    </lineage>
</organism>
<evidence type="ECO:0000256" key="6">
    <source>
        <dbReference type="ARBA" id="ARBA00022989"/>
    </source>
</evidence>
<evidence type="ECO:0000256" key="11">
    <source>
        <dbReference type="SAM" id="MobiDB-lite"/>
    </source>
</evidence>
<keyword evidence="10" id="KW-0813">Transport</keyword>
<dbReference type="Proteomes" id="UP000664169">
    <property type="component" value="Unassembled WGS sequence"/>
</dbReference>
<gene>
    <name evidence="12" type="ORF">GOMPHAMPRED_006958</name>
</gene>
<protein>
    <recommendedName>
        <fullName evidence="8 10">Man(5)GlcNAc(2)-PP-dolichol translocation protein RFT1</fullName>
    </recommendedName>
</protein>
<evidence type="ECO:0000256" key="4">
    <source>
        <dbReference type="ARBA" id="ARBA00022692"/>
    </source>
</evidence>
<evidence type="ECO:0000256" key="2">
    <source>
        <dbReference type="ARBA" id="ARBA00004922"/>
    </source>
</evidence>
<sequence length="596" mass="65036">MSSSSTISNSAQSATFLVLLQISSRGFTFIVNQILLRYLSPVLLGISQQLELFAISVLYFSRESLRVALQRQSVDYTPPADKSISAAKNANVISPSERLQELINLSYLPVILGPALATLFAWLYLTKASPESLDIPYLQLSLRLFCVAVVVELTVEPCFAFAAQKQNIRVRAAAETYATILRCVFTVASAIWASRNEVVLGALPFAFGQCTYAMGLWAVYYGYILTTKGEGISLLPKRLGSSKRVLSMFPRETLTLASSLYAQSGLKHILTQGDALLITLFADLPSQGVFALASNYGSLLARILFQPIEESSRSLFGRSLSRSSSPESSLKNQTKPTKDELRTVHTYLTTLLRFYSHLALFLLVLAPPLSKPLLSLVAGKNWRSSAAPRILAKYCYYLPLLAYNGLLEAFVSATASPAELQKQSVAMLVFSAIFAAAGYTLLGILERGVDGIIEANMCNMAARIAWSKTWVEQWWHEARLKMGAEGSNVPVLRIFNADTLPHPVTLAIAVGTWALIRQSLLDLSSTVKVFSGMANGNAFADTAIDIAVIGLIGLPMLSSIAWYEWETLVGPAIQKVSGFLGSKLSIARPDTEKKTI</sequence>
<keyword evidence="7 10" id="KW-0472">Membrane</keyword>
<keyword evidence="6 10" id="KW-1133">Transmembrane helix</keyword>
<feature type="transmembrane region" description="Helical" evidence="10">
    <location>
        <begin position="137"/>
        <end position="162"/>
    </location>
</feature>
<comment type="pathway">
    <text evidence="2">Protein modification; protein glycosylation.</text>
</comment>
<proteinExistence type="inferred from homology"/>
<feature type="transmembrane region" description="Helical" evidence="10">
    <location>
        <begin position="425"/>
        <end position="445"/>
    </location>
</feature>
<dbReference type="Pfam" id="PF04506">
    <property type="entry name" value="Rft-1"/>
    <property type="match status" value="1"/>
</dbReference>
<evidence type="ECO:0000256" key="7">
    <source>
        <dbReference type="ARBA" id="ARBA00023136"/>
    </source>
</evidence>
<evidence type="ECO:0000256" key="5">
    <source>
        <dbReference type="ARBA" id="ARBA00022824"/>
    </source>
</evidence>